<dbReference type="GO" id="GO:0005737">
    <property type="term" value="C:cytoplasm"/>
    <property type="evidence" value="ECO:0007669"/>
    <property type="project" value="TreeGrafter"/>
</dbReference>
<proteinExistence type="evidence at transcript level"/>
<organism evidence="12">
    <name type="scientific">Aedes albopictus</name>
    <name type="common">Asian tiger mosquito</name>
    <name type="synonym">Stegomyia albopicta</name>
    <dbReference type="NCBI Taxonomy" id="7160"/>
    <lineage>
        <taxon>Eukaryota</taxon>
        <taxon>Metazoa</taxon>
        <taxon>Ecdysozoa</taxon>
        <taxon>Arthropoda</taxon>
        <taxon>Hexapoda</taxon>
        <taxon>Insecta</taxon>
        <taxon>Pterygota</taxon>
        <taxon>Neoptera</taxon>
        <taxon>Endopterygota</taxon>
        <taxon>Diptera</taxon>
        <taxon>Nematocera</taxon>
        <taxon>Culicoidea</taxon>
        <taxon>Culicidae</taxon>
        <taxon>Culicinae</taxon>
        <taxon>Aedini</taxon>
        <taxon>Aedes</taxon>
        <taxon>Stegomyia</taxon>
    </lineage>
</organism>
<evidence type="ECO:0000256" key="3">
    <source>
        <dbReference type="ARBA" id="ARBA00019890"/>
    </source>
</evidence>
<dbReference type="InterPro" id="IPR022271">
    <property type="entry name" value="Lipocalin_ApoD"/>
</dbReference>
<dbReference type="PRINTS" id="PR01273">
    <property type="entry name" value="INVTBRTCOLOR"/>
</dbReference>
<sequence>MRFIYLLESLIAVALCLVIGGEALIIASGSCPKRPVVQNFNVSRYSGLWYEISRYEQPFQLDGECVTALYTLNKDGTVRVFNSMLTPPSDTRSSIVGRAVLSYPHKETIPAKLLVTFNGVPVASNYWVMDTDYDNFAVVWSCFQIGSLIHTEGAWILSREPELDDSIVRRVQEATDRYLQESHLRKTNQDYELCCSSVPDVQTYPGC</sequence>
<keyword evidence="8" id="KW-1015">Disulfide bond</keyword>
<dbReference type="VEuPathDB" id="VectorBase:AALFPA_058032"/>
<evidence type="ECO:0000256" key="5">
    <source>
        <dbReference type="ARBA" id="ARBA00022525"/>
    </source>
</evidence>
<dbReference type="PANTHER" id="PTHR10612:SF62">
    <property type="entry name" value="LIPOCALIN_CYTOSOLIC FATTY-ACID BINDING DOMAIN-CONTAINING PROTEIN"/>
    <property type="match status" value="1"/>
</dbReference>
<dbReference type="GO" id="GO:0008289">
    <property type="term" value="F:lipid binding"/>
    <property type="evidence" value="ECO:0007669"/>
    <property type="project" value="UniProtKB-KW"/>
</dbReference>
<comment type="subcellular location">
    <subcellularLocation>
        <location evidence="1">Secreted</location>
    </subcellularLocation>
</comment>
<keyword evidence="5" id="KW-0964">Secreted</keyword>
<feature type="signal peptide" evidence="10">
    <location>
        <begin position="1"/>
        <end position="23"/>
    </location>
</feature>
<accession>A0A023EJH5</accession>
<evidence type="ECO:0000256" key="9">
    <source>
        <dbReference type="ARBA" id="ARBA00023180"/>
    </source>
</evidence>
<dbReference type="VEuPathDB" id="VectorBase:AALC636_026766"/>
<protein>
    <recommendedName>
        <fullName evidence="3">Apolipoprotein D</fullName>
    </recommendedName>
</protein>
<keyword evidence="7" id="KW-0446">Lipid-binding</keyword>
<dbReference type="Pfam" id="PF08212">
    <property type="entry name" value="Lipocalin_2"/>
    <property type="match status" value="1"/>
</dbReference>
<name>A0A023EJH5_AEDAL</name>
<dbReference type="FunFam" id="2.40.128.20:FF:000003">
    <property type="entry name" value="Apolipoprotein D"/>
    <property type="match status" value="1"/>
</dbReference>
<dbReference type="EMBL" id="GAPW01004432">
    <property type="protein sequence ID" value="JAC09166.1"/>
    <property type="molecule type" value="mRNA"/>
</dbReference>
<dbReference type="GO" id="GO:0000302">
    <property type="term" value="P:response to reactive oxygen species"/>
    <property type="evidence" value="ECO:0007669"/>
    <property type="project" value="TreeGrafter"/>
</dbReference>
<dbReference type="InterPro" id="IPR022272">
    <property type="entry name" value="Lipocalin_CS"/>
</dbReference>
<keyword evidence="9" id="KW-0325">Glycoprotein</keyword>
<dbReference type="GO" id="GO:0031409">
    <property type="term" value="F:pigment binding"/>
    <property type="evidence" value="ECO:0007669"/>
    <property type="project" value="InterPro"/>
</dbReference>
<dbReference type="SUPFAM" id="SSF50814">
    <property type="entry name" value="Lipocalins"/>
    <property type="match status" value="1"/>
</dbReference>
<keyword evidence="6 10" id="KW-0732">Signal</keyword>
<evidence type="ECO:0000256" key="8">
    <source>
        <dbReference type="ARBA" id="ARBA00023157"/>
    </source>
</evidence>
<reference evidence="12" key="1">
    <citation type="journal article" date="2014" name="PLoS Negl. Trop. Dis.">
        <title>Identification and characterization of seminal fluid proteins in the Asian tiger mosquito, Aedes albopictus.</title>
        <authorList>
            <person name="Boes K.E."/>
            <person name="Ribeiro J.M."/>
            <person name="Wong A."/>
            <person name="Harrington L.C."/>
            <person name="Wolfner M.F."/>
            <person name="Sirot L.K."/>
        </authorList>
    </citation>
    <scope>NUCLEOTIDE SEQUENCE</scope>
    <source>
        <tissue evidence="12">Reproductive organs</tissue>
    </source>
</reference>
<dbReference type="InterPro" id="IPR012674">
    <property type="entry name" value="Calycin"/>
</dbReference>
<dbReference type="GO" id="GO:0006629">
    <property type="term" value="P:lipid metabolic process"/>
    <property type="evidence" value="ECO:0007669"/>
    <property type="project" value="TreeGrafter"/>
</dbReference>
<dbReference type="VEuPathDB" id="VectorBase:AALF016634"/>
<dbReference type="InterPro" id="IPR003057">
    <property type="entry name" value="Invtbrt_color"/>
</dbReference>
<dbReference type="CDD" id="cd19437">
    <property type="entry name" value="lipocalin_apoD-like"/>
    <property type="match status" value="1"/>
</dbReference>
<feature type="chain" id="PRO_5013436857" description="Apolipoprotein D" evidence="10">
    <location>
        <begin position="24"/>
        <end position="207"/>
    </location>
</feature>
<keyword evidence="12" id="KW-0449">Lipoprotein</keyword>
<dbReference type="PANTHER" id="PTHR10612">
    <property type="entry name" value="APOLIPOPROTEIN D"/>
    <property type="match status" value="1"/>
</dbReference>
<dbReference type="PROSITE" id="PS00213">
    <property type="entry name" value="LIPOCALIN"/>
    <property type="match status" value="1"/>
</dbReference>
<dbReference type="InterPro" id="IPR000566">
    <property type="entry name" value="Lipocln_cytosolic_FA-bd_dom"/>
</dbReference>
<evidence type="ECO:0000256" key="10">
    <source>
        <dbReference type="PIRNR" id="PIRNR036893"/>
    </source>
</evidence>
<feature type="domain" description="Lipocalin/cytosolic fatty-acid binding" evidence="11">
    <location>
        <begin position="41"/>
        <end position="175"/>
    </location>
</feature>
<evidence type="ECO:0000313" key="12">
    <source>
        <dbReference type="EMBL" id="JAC09166.1"/>
    </source>
</evidence>
<dbReference type="PIRSF" id="PIRSF036893">
    <property type="entry name" value="Lipocalin_ApoD"/>
    <property type="match status" value="1"/>
</dbReference>
<evidence type="ECO:0000256" key="4">
    <source>
        <dbReference type="ARBA" id="ARBA00022448"/>
    </source>
</evidence>
<evidence type="ECO:0000256" key="2">
    <source>
        <dbReference type="ARBA" id="ARBA00006889"/>
    </source>
</evidence>
<evidence type="ECO:0000256" key="1">
    <source>
        <dbReference type="ARBA" id="ARBA00004613"/>
    </source>
</evidence>
<evidence type="ECO:0000256" key="6">
    <source>
        <dbReference type="ARBA" id="ARBA00022729"/>
    </source>
</evidence>
<dbReference type="Gene3D" id="2.40.128.20">
    <property type="match status" value="1"/>
</dbReference>
<keyword evidence="4" id="KW-0813">Transport</keyword>
<comment type="similarity">
    <text evidence="2 10">Belongs to the calycin superfamily. Lipocalin family.</text>
</comment>
<dbReference type="PRINTS" id="PR00179">
    <property type="entry name" value="LIPOCALIN"/>
</dbReference>
<evidence type="ECO:0000259" key="11">
    <source>
        <dbReference type="Pfam" id="PF08212"/>
    </source>
</evidence>
<dbReference type="GO" id="GO:0005576">
    <property type="term" value="C:extracellular region"/>
    <property type="evidence" value="ECO:0007669"/>
    <property type="project" value="UniProtKB-SubCell"/>
</dbReference>
<evidence type="ECO:0000256" key="7">
    <source>
        <dbReference type="ARBA" id="ARBA00023121"/>
    </source>
</evidence>
<dbReference type="AlphaFoldDB" id="A0A023EJH5"/>